<organism evidence="1">
    <name type="scientific">Salmonella houtenae</name>
    <dbReference type="NCBI Taxonomy" id="59205"/>
    <lineage>
        <taxon>Bacteria</taxon>
        <taxon>Pseudomonadati</taxon>
        <taxon>Pseudomonadota</taxon>
        <taxon>Gammaproteobacteria</taxon>
        <taxon>Enterobacterales</taxon>
        <taxon>Enterobacteriaceae</taxon>
        <taxon>Salmonella</taxon>
    </lineage>
</organism>
<accession>A0A5Y2SEE7</accession>
<proteinExistence type="predicted"/>
<dbReference type="EMBL" id="AAILSW010000024">
    <property type="protein sequence ID" value="ECF6074919.1"/>
    <property type="molecule type" value="Genomic_DNA"/>
</dbReference>
<reference evidence="1" key="1">
    <citation type="submission" date="2019-07" db="EMBL/GenBank/DDBJ databases">
        <authorList>
            <person name="Ashton P.M."/>
            <person name="Dallman T."/>
            <person name="Nair S."/>
            <person name="De Pinna E."/>
            <person name="Peters T."/>
            <person name="Grant K."/>
        </authorList>
    </citation>
    <scope>NUCLEOTIDE SEQUENCE [LARGE SCALE GENOMIC DNA]</scope>
    <source>
        <strain evidence="1">674345</strain>
    </source>
</reference>
<name>A0A5Y2SEE7_SALHO</name>
<dbReference type="Proteomes" id="UP000839836">
    <property type="component" value="Unassembled WGS sequence"/>
</dbReference>
<sequence>MKELLSIELNAIAGSGGPDTEECKRATEAYDYAHGGSLTFTPKNPAEGLLASGGAMIGTALAKKWACEPGANPFEPKPNWNQPMTQWHGGF</sequence>
<comment type="caution">
    <text evidence="1">The sequence shown here is derived from an EMBL/GenBank/DDBJ whole genome shotgun (WGS) entry which is preliminary data.</text>
</comment>
<dbReference type="AlphaFoldDB" id="A0A5Y2SEE7"/>
<gene>
    <name evidence="1" type="ORF">FNH47_12875</name>
</gene>
<protein>
    <submittedName>
        <fullName evidence="1">Uncharacterized protein</fullName>
    </submittedName>
</protein>
<evidence type="ECO:0000313" key="1">
    <source>
        <dbReference type="EMBL" id="ECF6074919.1"/>
    </source>
</evidence>